<name>A0A0L0W730_GOTPU</name>
<dbReference type="SUPFAM" id="SSF102114">
    <property type="entry name" value="Radical SAM enzymes"/>
    <property type="match status" value="1"/>
</dbReference>
<evidence type="ECO:0000313" key="7">
    <source>
        <dbReference type="EMBL" id="KNF07358.1"/>
    </source>
</evidence>
<dbReference type="PANTHER" id="PTHR13932:SF5">
    <property type="entry name" value="RADICAL S-ADENOSYL METHIONINE DOMAIN-CONTAINING PROTEIN 1, MITOCHONDRIAL"/>
    <property type="match status" value="1"/>
</dbReference>
<dbReference type="AlphaFoldDB" id="A0A0L0W730"/>
<dbReference type="CDD" id="cd01335">
    <property type="entry name" value="Radical_SAM"/>
    <property type="match status" value="1"/>
</dbReference>
<sequence>MSNVLKELRESINSGEMPTYIYGYPSKRTYSTIEENFDLVDFWSKTEGKTNLYIHIPFCNYKCSYCTLLMTSEQNDMLIDNYISALIKQIEMYSNLASHLEVTSIYFGGGTPTILSEEQLQLIFKAIYEKFPKIGSDIEISVEGSPETMTVEKLESLKKLGVNRVSMGIQTLDPDELEKTGRRHSYLTSIRAMNNIKKVGFENFNIDLIYGLENQTRDKWEDTLRTILSFEPETISLYPIVFRPLSGIDKRKEIGEFIENQEKYDIYDFNVDLLESEGYRQESLTRFTKFNKDSYAQEIYDFEGIPLIGLGAGARSYIKNFHYSTDYAVMNNNKMKIIQDFIDTSWNQLEGKLHGIFLEEEEEMRRYIILNLLVNKLNNTKLKEKFDTSLMQDFNEEIEALKAECCVTIDEKENILLSRKGFKYSSIIGRLFYSDIMMSLEEAYVAK</sequence>
<dbReference type="NCBIfam" id="NF006067">
    <property type="entry name" value="PRK08208.1"/>
    <property type="match status" value="1"/>
</dbReference>
<reference evidence="8" key="1">
    <citation type="submission" date="2015-07" db="EMBL/GenBank/DDBJ databases">
        <title>Draft genome sequence of the purine-degrading Gottschalkia purinilyticum DSM 1384 (formerly Clostridium purinilyticum).</title>
        <authorList>
            <person name="Poehlein A."/>
            <person name="Schiel-Bengelsdorf B."/>
            <person name="Bengelsdorf F.R."/>
            <person name="Daniel R."/>
            <person name="Duerre P."/>
        </authorList>
    </citation>
    <scope>NUCLEOTIDE SEQUENCE [LARGE SCALE GENOMIC DNA]</scope>
    <source>
        <strain evidence="8">DSM 1384</strain>
    </source>
</reference>
<dbReference type="PROSITE" id="PS51918">
    <property type="entry name" value="RADICAL_SAM"/>
    <property type="match status" value="1"/>
</dbReference>
<keyword evidence="5" id="KW-0411">Iron-sulfur</keyword>
<dbReference type="InterPro" id="IPR007197">
    <property type="entry name" value="rSAM"/>
</dbReference>
<keyword evidence="4" id="KW-0408">Iron</keyword>
<evidence type="ECO:0000256" key="1">
    <source>
        <dbReference type="ARBA" id="ARBA00017228"/>
    </source>
</evidence>
<dbReference type="InterPro" id="IPR058240">
    <property type="entry name" value="rSAM_sf"/>
</dbReference>
<keyword evidence="7" id="KW-0560">Oxidoreductase</keyword>
<dbReference type="InterPro" id="IPR013785">
    <property type="entry name" value="Aldolase_TIM"/>
</dbReference>
<dbReference type="SFLD" id="SFLDG01065">
    <property type="entry name" value="anaerobic_coproporphyrinogen-I"/>
    <property type="match status" value="1"/>
</dbReference>
<evidence type="ECO:0000313" key="8">
    <source>
        <dbReference type="Proteomes" id="UP000037267"/>
    </source>
</evidence>
<dbReference type="GO" id="GO:0051539">
    <property type="term" value="F:4 iron, 4 sulfur cluster binding"/>
    <property type="evidence" value="ECO:0007669"/>
    <property type="project" value="TreeGrafter"/>
</dbReference>
<organism evidence="7 8">
    <name type="scientific">Gottschalkia purinilytica</name>
    <name type="common">Clostridium purinilyticum</name>
    <dbReference type="NCBI Taxonomy" id="1503"/>
    <lineage>
        <taxon>Bacteria</taxon>
        <taxon>Bacillati</taxon>
        <taxon>Bacillota</taxon>
        <taxon>Tissierellia</taxon>
        <taxon>Tissierellales</taxon>
        <taxon>Gottschalkiaceae</taxon>
        <taxon>Gottschalkia</taxon>
    </lineage>
</organism>
<evidence type="ECO:0000256" key="5">
    <source>
        <dbReference type="ARBA" id="ARBA00023014"/>
    </source>
</evidence>
<gene>
    <name evidence="7" type="primary">hemN</name>
    <name evidence="7" type="ORF">CLPU_18c00400</name>
</gene>
<dbReference type="STRING" id="1503.CLPU_18c00400"/>
<dbReference type="SMART" id="SM00729">
    <property type="entry name" value="Elp3"/>
    <property type="match status" value="1"/>
</dbReference>
<dbReference type="InterPro" id="IPR034505">
    <property type="entry name" value="Coproporphyrinogen-III_oxidase"/>
</dbReference>
<dbReference type="GO" id="GO:0005737">
    <property type="term" value="C:cytoplasm"/>
    <property type="evidence" value="ECO:0007669"/>
    <property type="project" value="TreeGrafter"/>
</dbReference>
<dbReference type="EMBL" id="LGSS01000018">
    <property type="protein sequence ID" value="KNF07358.1"/>
    <property type="molecule type" value="Genomic_DNA"/>
</dbReference>
<keyword evidence="3" id="KW-0479">Metal-binding</keyword>
<dbReference type="Gene3D" id="3.20.20.70">
    <property type="entry name" value="Aldolase class I"/>
    <property type="match status" value="1"/>
</dbReference>
<dbReference type="PANTHER" id="PTHR13932">
    <property type="entry name" value="COPROPORPHYRINIGEN III OXIDASE"/>
    <property type="match status" value="1"/>
</dbReference>
<comment type="caution">
    <text evidence="7">The sequence shown here is derived from an EMBL/GenBank/DDBJ whole genome shotgun (WGS) entry which is preliminary data.</text>
</comment>
<dbReference type="OrthoDB" id="9808022at2"/>
<dbReference type="SFLD" id="SFLDS00029">
    <property type="entry name" value="Radical_SAM"/>
    <property type="match status" value="1"/>
</dbReference>
<evidence type="ECO:0000259" key="6">
    <source>
        <dbReference type="PROSITE" id="PS51918"/>
    </source>
</evidence>
<dbReference type="Proteomes" id="UP000037267">
    <property type="component" value="Unassembled WGS sequence"/>
</dbReference>
<evidence type="ECO:0000256" key="4">
    <source>
        <dbReference type="ARBA" id="ARBA00023004"/>
    </source>
</evidence>
<accession>A0A0L0W730</accession>
<dbReference type="GO" id="GO:0006779">
    <property type="term" value="P:porphyrin-containing compound biosynthetic process"/>
    <property type="evidence" value="ECO:0007669"/>
    <property type="project" value="TreeGrafter"/>
</dbReference>
<dbReference type="InterPro" id="IPR006638">
    <property type="entry name" value="Elp3/MiaA/NifB-like_rSAM"/>
</dbReference>
<dbReference type="GO" id="GO:0046872">
    <property type="term" value="F:metal ion binding"/>
    <property type="evidence" value="ECO:0007669"/>
    <property type="project" value="UniProtKB-KW"/>
</dbReference>
<dbReference type="GO" id="GO:0016491">
    <property type="term" value="F:oxidoreductase activity"/>
    <property type="evidence" value="ECO:0007669"/>
    <property type="project" value="UniProtKB-KW"/>
</dbReference>
<feature type="domain" description="Radical SAM core" evidence="6">
    <location>
        <begin position="44"/>
        <end position="280"/>
    </location>
</feature>
<proteinExistence type="predicted"/>
<protein>
    <recommendedName>
        <fullName evidence="1">Heme chaperone HemW</fullName>
    </recommendedName>
</protein>
<keyword evidence="2" id="KW-0949">S-adenosyl-L-methionine</keyword>
<keyword evidence="8" id="KW-1185">Reference proteome</keyword>
<dbReference type="Pfam" id="PF04055">
    <property type="entry name" value="Radical_SAM"/>
    <property type="match status" value="1"/>
</dbReference>
<evidence type="ECO:0000256" key="3">
    <source>
        <dbReference type="ARBA" id="ARBA00022723"/>
    </source>
</evidence>
<evidence type="ECO:0000256" key="2">
    <source>
        <dbReference type="ARBA" id="ARBA00022691"/>
    </source>
</evidence>
<dbReference type="RefSeq" id="WP_050356329.1">
    <property type="nucleotide sequence ID" value="NZ_LGSS01000018.1"/>
</dbReference>